<accession>A0A8S5LV62</accession>
<organism evidence="1">
    <name type="scientific">Siphoviridae sp. ctFn287</name>
    <dbReference type="NCBI Taxonomy" id="2826215"/>
    <lineage>
        <taxon>Viruses</taxon>
        <taxon>Duplodnaviria</taxon>
        <taxon>Heunggongvirae</taxon>
        <taxon>Uroviricota</taxon>
        <taxon>Caudoviricetes</taxon>
    </lineage>
</organism>
<sequence>MSDFFDVTDGLIKIGQAITKQGGTLSCSNTNPSLDELRAGVLSITKLPAITSGQATIVVAELPNTTIKVFTQSGTLVSSKTTNSTTGGTLTFSVTAGNNYVVSAYNSSGTELWTRTMGVVNAGSNLCKPNKLLEDYTWAEINTAAKNGYADFMFHIWDSKKLATFMGGTTDTYRKAYIIGFNHDLKVSGGTAGITFMLERTSSSYKHWNTSATNDNGISWVGSLIRANCLKSGDVRYVFDKSVTSTTEGTFYAFDSETGNFVQKTLPADFEEGVKYYTAETLTADGAFIAGLPTEMLNYIVQVKKKTWGGYGGTVLNSTNANEDNVIIETKDWMFIPSDCEVFGNKNRYTKYSKFAEEGETYEAFKEYNENRFWCGYYRWLRSPSLSGSNGFCCWISSGYVTYNSASYAYCCPLCFCL</sequence>
<protein>
    <submittedName>
        <fullName evidence="1">Uncharacterized protein</fullName>
    </submittedName>
</protein>
<dbReference type="EMBL" id="BK014748">
    <property type="protein sequence ID" value="DAD73941.1"/>
    <property type="molecule type" value="Genomic_DNA"/>
</dbReference>
<reference evidence="1" key="1">
    <citation type="journal article" date="2021" name="Proc. Natl. Acad. Sci. U.S.A.">
        <title>A Catalog of Tens of Thousands of Viruses from Human Metagenomes Reveals Hidden Associations with Chronic Diseases.</title>
        <authorList>
            <person name="Tisza M.J."/>
            <person name="Buck C.B."/>
        </authorList>
    </citation>
    <scope>NUCLEOTIDE SEQUENCE</scope>
    <source>
        <strain evidence="1">CtFn287</strain>
    </source>
</reference>
<evidence type="ECO:0000313" key="1">
    <source>
        <dbReference type="EMBL" id="DAD73941.1"/>
    </source>
</evidence>
<proteinExistence type="predicted"/>
<name>A0A8S5LV62_9CAUD</name>